<organism evidence="8 9">
    <name type="scientific">Desulfovibrio fairfieldensis</name>
    <dbReference type="NCBI Taxonomy" id="44742"/>
    <lineage>
        <taxon>Bacteria</taxon>
        <taxon>Pseudomonadati</taxon>
        <taxon>Thermodesulfobacteriota</taxon>
        <taxon>Desulfovibrionia</taxon>
        <taxon>Desulfovibrionales</taxon>
        <taxon>Desulfovibrionaceae</taxon>
        <taxon>Desulfovibrio</taxon>
    </lineage>
</organism>
<protein>
    <recommendedName>
        <fullName evidence="6">Glycolate oxidase iron-sulfur subunit</fullName>
        <ecNumber evidence="6">1.1.99.14</ecNumber>
    </recommendedName>
</protein>
<dbReference type="Proteomes" id="UP000069241">
    <property type="component" value="Chromosome"/>
</dbReference>
<dbReference type="InterPro" id="IPR004017">
    <property type="entry name" value="Cys_rich_dom"/>
</dbReference>
<dbReference type="GO" id="GO:0019154">
    <property type="term" value="F:glycolate dehydrogenase activity"/>
    <property type="evidence" value="ECO:0007669"/>
    <property type="project" value="UniProtKB-EC"/>
</dbReference>
<evidence type="ECO:0000256" key="1">
    <source>
        <dbReference type="ARBA" id="ARBA00022485"/>
    </source>
</evidence>
<dbReference type="Pfam" id="PF02754">
    <property type="entry name" value="CCG"/>
    <property type="match status" value="2"/>
</dbReference>
<comment type="catalytic activity">
    <reaction evidence="6">
        <text>glycolate + A = glyoxylate + AH2</text>
        <dbReference type="Rhea" id="RHEA:21264"/>
        <dbReference type="ChEBI" id="CHEBI:13193"/>
        <dbReference type="ChEBI" id="CHEBI:17499"/>
        <dbReference type="ChEBI" id="CHEBI:29805"/>
        <dbReference type="ChEBI" id="CHEBI:36655"/>
        <dbReference type="EC" id="1.1.99.14"/>
    </reaction>
</comment>
<keyword evidence="1 6" id="KW-0004">4Fe-4S</keyword>
<evidence type="ECO:0000256" key="3">
    <source>
        <dbReference type="ARBA" id="ARBA00022737"/>
    </source>
</evidence>
<evidence type="ECO:0000259" key="7">
    <source>
        <dbReference type="PROSITE" id="PS51379"/>
    </source>
</evidence>
<dbReference type="InterPro" id="IPR012257">
    <property type="entry name" value="Glc_ox_4Fe-4S"/>
</dbReference>
<name>A0A109W4P3_9BACT</name>
<keyword evidence="5 6" id="KW-0411">Iron-sulfur</keyword>
<dbReference type="AlphaFoldDB" id="A0A109W4P3"/>
<keyword evidence="4 6" id="KW-0408">Iron</keyword>
<evidence type="ECO:0000256" key="5">
    <source>
        <dbReference type="ARBA" id="ARBA00023014"/>
    </source>
</evidence>
<gene>
    <name evidence="8" type="ORF">AXF13_11190</name>
</gene>
<feature type="domain" description="4Fe-4S ferredoxin-type" evidence="7">
    <location>
        <begin position="62"/>
        <end position="92"/>
    </location>
</feature>
<feature type="domain" description="4Fe-4S ferredoxin-type" evidence="7">
    <location>
        <begin position="10"/>
        <end position="42"/>
    </location>
</feature>
<evidence type="ECO:0000256" key="4">
    <source>
        <dbReference type="ARBA" id="ARBA00023004"/>
    </source>
</evidence>
<evidence type="ECO:0000313" key="9">
    <source>
        <dbReference type="Proteomes" id="UP000069241"/>
    </source>
</evidence>
<dbReference type="RefSeq" id="WP_062253312.1">
    <property type="nucleotide sequence ID" value="NZ_CP014229.1"/>
</dbReference>
<dbReference type="PANTHER" id="PTHR32479:SF20">
    <property type="entry name" value="GLYCOLATE OXIDASE IRON-SULFUR SUBUNIT"/>
    <property type="match status" value="1"/>
</dbReference>
<keyword evidence="9" id="KW-1185">Reference proteome</keyword>
<dbReference type="InterPro" id="IPR017900">
    <property type="entry name" value="4Fe4S_Fe_S_CS"/>
</dbReference>
<dbReference type="Gene3D" id="1.10.1060.10">
    <property type="entry name" value="Alpha-helical ferredoxin"/>
    <property type="match status" value="1"/>
</dbReference>
<dbReference type="InterPro" id="IPR009051">
    <property type="entry name" value="Helical_ferredxn"/>
</dbReference>
<dbReference type="GO" id="GO:0046872">
    <property type="term" value="F:metal ion binding"/>
    <property type="evidence" value="ECO:0007669"/>
    <property type="project" value="UniProtKB-UniRule"/>
</dbReference>
<proteinExistence type="predicted"/>
<keyword evidence="6" id="KW-0813">Transport</keyword>
<dbReference type="PANTHER" id="PTHR32479">
    <property type="entry name" value="GLYCOLATE OXIDASE IRON-SULFUR SUBUNIT"/>
    <property type="match status" value="1"/>
</dbReference>
<keyword evidence="6" id="KW-0249">Electron transport</keyword>
<dbReference type="GO" id="GO:0051539">
    <property type="term" value="F:4 iron, 4 sulfur cluster binding"/>
    <property type="evidence" value="ECO:0007669"/>
    <property type="project" value="UniProtKB-UniRule"/>
</dbReference>
<dbReference type="PIRSF" id="PIRSF000139">
    <property type="entry name" value="Glc_ox_4Fe-4S"/>
    <property type="match status" value="1"/>
</dbReference>
<dbReference type="KEGG" id="dfi:AXF13_11190"/>
<comment type="catalytic activity">
    <reaction evidence="6">
        <text>(R)-lactate + A = pyruvate + AH2</text>
        <dbReference type="Rhea" id="RHEA:15089"/>
        <dbReference type="ChEBI" id="CHEBI:13193"/>
        <dbReference type="ChEBI" id="CHEBI:15361"/>
        <dbReference type="ChEBI" id="CHEBI:16004"/>
        <dbReference type="ChEBI" id="CHEBI:17499"/>
    </reaction>
</comment>
<keyword evidence="2 6" id="KW-0479">Metal-binding</keyword>
<dbReference type="PROSITE" id="PS00198">
    <property type="entry name" value="4FE4S_FER_1"/>
    <property type="match status" value="1"/>
</dbReference>
<dbReference type="SUPFAM" id="SSF46548">
    <property type="entry name" value="alpha-helical ferredoxin"/>
    <property type="match status" value="1"/>
</dbReference>
<sequence>MNNLHELAQRLMALDDRITACMKCGMCQSVCPMFGASGKEADVARGKLFLINNMAHELLKDPEALADKLGRCLLCGSCQAACPPGVKIMEVFMEARELVNAYIGLHPVKKMVFRTLLAKPGLFNFAMRVGAPMQGLIFRKTGDAQGTVCAPMLNFMLGDRHIRPLAKKPLHAVYGALDEPRPSRSEGGLKVAFYPGCLGDKMYTDMAEACLKVLRHHKVAVFMPVGLACCGIPALSSGDAEGMIKQMKVNLEVLGKGDFDYLLSPCASCTSTIKELWPRYAGRLGSLEQKQAEKLAEKTMDINAFLVDVLKVEAAAASGDAVPVTYHDSCHLKKSLGVTAQPRAVIAANPGYRLTEMEEADRCCGCGGSFNLFHYDYSRRIGQRKRDNVVATGAQVVAAACPACMMQLEDVLSHNNDPVRVKHPVEIYAESLK</sequence>
<dbReference type="EMBL" id="CP014229">
    <property type="protein sequence ID" value="AMD90636.1"/>
    <property type="molecule type" value="Genomic_DNA"/>
</dbReference>
<comment type="cofactor">
    <cofactor evidence="6">
        <name>[4Fe-4S] cluster</name>
        <dbReference type="ChEBI" id="CHEBI:49883"/>
    </cofactor>
    <text evidence="6">Binds 2 [4Fe-4S] clusters.</text>
</comment>
<evidence type="ECO:0000313" key="8">
    <source>
        <dbReference type="EMBL" id="AMD90636.1"/>
    </source>
</evidence>
<dbReference type="PROSITE" id="PS51379">
    <property type="entry name" value="4FE4S_FER_2"/>
    <property type="match status" value="2"/>
</dbReference>
<accession>A0A109W4P3</accession>
<keyword evidence="3" id="KW-0677">Repeat</keyword>
<dbReference type="InterPro" id="IPR017896">
    <property type="entry name" value="4Fe4S_Fe-S-bd"/>
</dbReference>
<evidence type="ECO:0000256" key="6">
    <source>
        <dbReference type="PIRNR" id="PIRNR000139"/>
    </source>
</evidence>
<dbReference type="EC" id="1.1.99.14" evidence="6"/>
<reference evidence="9" key="1">
    <citation type="submission" date="2016-02" db="EMBL/GenBank/DDBJ databases">
        <authorList>
            <person name="Holder M.E."/>
            <person name="Ajami N.J."/>
            <person name="Petrosino J.F."/>
        </authorList>
    </citation>
    <scope>NUCLEOTIDE SEQUENCE [LARGE SCALE GENOMIC DNA]</scope>
    <source>
        <strain evidence="9">CCUG 45958</strain>
    </source>
</reference>
<dbReference type="STRING" id="44742.AXF13_11190"/>
<comment type="function">
    <text evidence="6">Component of a complex that catalyzes the oxidation of glycolate to glyoxylate.</text>
</comment>
<dbReference type="Pfam" id="PF13183">
    <property type="entry name" value="Fer4_8"/>
    <property type="match status" value="1"/>
</dbReference>
<evidence type="ECO:0000256" key="2">
    <source>
        <dbReference type="ARBA" id="ARBA00022723"/>
    </source>
</evidence>